<dbReference type="EMBL" id="JBBWWR010000014">
    <property type="protein sequence ID" value="KAK8953189.1"/>
    <property type="molecule type" value="Genomic_DNA"/>
</dbReference>
<feature type="compositionally biased region" description="Polar residues" evidence="4">
    <location>
        <begin position="84"/>
        <end position="96"/>
    </location>
</feature>
<keyword evidence="6" id="KW-1185">Reference proteome</keyword>
<feature type="region of interest" description="Disordered" evidence="4">
    <location>
        <begin position="55"/>
        <end position="98"/>
    </location>
</feature>
<evidence type="ECO:0000256" key="4">
    <source>
        <dbReference type="SAM" id="MobiDB-lite"/>
    </source>
</evidence>
<name>A0ABR2LWT1_9ASPA</name>
<evidence type="ECO:0000256" key="2">
    <source>
        <dbReference type="ARBA" id="ARBA00023155"/>
    </source>
</evidence>
<evidence type="ECO:0000313" key="6">
    <source>
        <dbReference type="Proteomes" id="UP001412067"/>
    </source>
</evidence>
<dbReference type="Proteomes" id="UP001412067">
    <property type="component" value="Unassembled WGS sequence"/>
</dbReference>
<proteinExistence type="predicted"/>
<evidence type="ECO:0000313" key="5">
    <source>
        <dbReference type="EMBL" id="KAK8953189.1"/>
    </source>
</evidence>
<organism evidence="5 6">
    <name type="scientific">Platanthera guangdongensis</name>
    <dbReference type="NCBI Taxonomy" id="2320717"/>
    <lineage>
        <taxon>Eukaryota</taxon>
        <taxon>Viridiplantae</taxon>
        <taxon>Streptophyta</taxon>
        <taxon>Embryophyta</taxon>
        <taxon>Tracheophyta</taxon>
        <taxon>Spermatophyta</taxon>
        <taxon>Magnoliopsida</taxon>
        <taxon>Liliopsida</taxon>
        <taxon>Asparagales</taxon>
        <taxon>Orchidaceae</taxon>
        <taxon>Orchidoideae</taxon>
        <taxon>Orchideae</taxon>
        <taxon>Orchidinae</taxon>
        <taxon>Platanthera</taxon>
    </lineage>
</organism>
<reference evidence="5 6" key="1">
    <citation type="journal article" date="2022" name="Nat. Plants">
        <title>Genomes of leafy and leafless Platanthera orchids illuminate the evolution of mycoheterotrophy.</title>
        <authorList>
            <person name="Li M.H."/>
            <person name="Liu K.W."/>
            <person name="Li Z."/>
            <person name="Lu H.C."/>
            <person name="Ye Q.L."/>
            <person name="Zhang D."/>
            <person name="Wang J.Y."/>
            <person name="Li Y.F."/>
            <person name="Zhong Z.M."/>
            <person name="Liu X."/>
            <person name="Yu X."/>
            <person name="Liu D.K."/>
            <person name="Tu X.D."/>
            <person name="Liu B."/>
            <person name="Hao Y."/>
            <person name="Liao X.Y."/>
            <person name="Jiang Y.T."/>
            <person name="Sun W.H."/>
            <person name="Chen J."/>
            <person name="Chen Y.Q."/>
            <person name="Ai Y."/>
            <person name="Zhai J.W."/>
            <person name="Wu S.S."/>
            <person name="Zhou Z."/>
            <person name="Hsiao Y.Y."/>
            <person name="Wu W.L."/>
            <person name="Chen Y.Y."/>
            <person name="Lin Y.F."/>
            <person name="Hsu J.L."/>
            <person name="Li C.Y."/>
            <person name="Wang Z.W."/>
            <person name="Zhao X."/>
            <person name="Zhong W.Y."/>
            <person name="Ma X.K."/>
            <person name="Ma L."/>
            <person name="Huang J."/>
            <person name="Chen G.Z."/>
            <person name="Huang M.Z."/>
            <person name="Huang L."/>
            <person name="Peng D.H."/>
            <person name="Luo Y.B."/>
            <person name="Zou S.Q."/>
            <person name="Chen S.P."/>
            <person name="Lan S."/>
            <person name="Tsai W.C."/>
            <person name="Van de Peer Y."/>
            <person name="Liu Z.J."/>
        </authorList>
    </citation>
    <scope>NUCLEOTIDE SEQUENCE [LARGE SCALE GENOMIC DNA]</scope>
    <source>
        <strain evidence="5">Lor288</strain>
    </source>
</reference>
<keyword evidence="3" id="KW-0539">Nucleus</keyword>
<keyword evidence="2" id="KW-0371">Homeobox</keyword>
<dbReference type="InterPro" id="IPR050224">
    <property type="entry name" value="TALE_homeobox"/>
</dbReference>
<sequence length="178" mass="19424">MFTRFGGEDPGESSAGQTMNCGREKVGVISNWFINARVRLWKPMVEDIYKEEFGENEMDSNSSSENAIKGEEDEHSLSTERYRTNQSGQPSFQNEPPNLRAHESSRIDLLHGAIFPAEGSSSLVTCSTTELGRHGNGGVSLTLGLQHSDGILPASDEHEGFIPGFGPSHCQLLHDFGA</sequence>
<dbReference type="PANTHER" id="PTHR11850">
    <property type="entry name" value="HOMEOBOX PROTEIN TRANSCRIPTION FACTORS"/>
    <property type="match status" value="1"/>
</dbReference>
<gene>
    <name evidence="5" type="primary">BLH7</name>
    <name evidence="5" type="ORF">KSP40_PGU003411</name>
</gene>
<dbReference type="Gene3D" id="1.10.10.60">
    <property type="entry name" value="Homeodomain-like"/>
    <property type="match status" value="1"/>
</dbReference>
<feature type="compositionally biased region" description="Basic and acidic residues" evidence="4">
    <location>
        <begin position="68"/>
        <end position="83"/>
    </location>
</feature>
<comment type="caution">
    <text evidence="5">The sequence shown here is derived from an EMBL/GenBank/DDBJ whole genome shotgun (WGS) entry which is preliminary data.</text>
</comment>
<evidence type="ECO:0000256" key="3">
    <source>
        <dbReference type="ARBA" id="ARBA00023242"/>
    </source>
</evidence>
<protein>
    <submittedName>
        <fullName evidence="5">BEL1-like homeodomain protein 7</fullName>
    </submittedName>
</protein>
<accession>A0ABR2LWT1</accession>
<evidence type="ECO:0000256" key="1">
    <source>
        <dbReference type="ARBA" id="ARBA00023125"/>
    </source>
</evidence>
<keyword evidence="1" id="KW-0238">DNA-binding</keyword>